<evidence type="ECO:0000313" key="3">
    <source>
        <dbReference type="Proteomes" id="UP000287910"/>
    </source>
</evidence>
<dbReference type="InterPro" id="IPR025714">
    <property type="entry name" value="Methyltranfer_dom"/>
</dbReference>
<dbReference type="InterPro" id="IPR029063">
    <property type="entry name" value="SAM-dependent_MTases_sf"/>
</dbReference>
<accession>A0A432LBI5</accession>
<keyword evidence="2" id="KW-0808">Transferase</keyword>
<reference evidence="2 3" key="1">
    <citation type="submission" date="2018-12" db="EMBL/GenBank/DDBJ databases">
        <title>Lysinibacillus antri sp. nov., isolated from a cave soil.</title>
        <authorList>
            <person name="Narsing Rao M.P."/>
            <person name="Zhang H."/>
            <person name="Dong Z.-Y."/>
            <person name="Niu X.-K."/>
            <person name="Zhang K."/>
            <person name="Fang B.-Z."/>
            <person name="Kang Y.-Q."/>
            <person name="Xiao M."/>
            <person name="Li W.-J."/>
        </authorList>
    </citation>
    <scope>NUCLEOTIDE SEQUENCE [LARGE SCALE GENOMIC DNA]</scope>
    <source>
        <strain evidence="2 3">SYSU K30002</strain>
    </source>
</reference>
<evidence type="ECO:0000259" key="1">
    <source>
        <dbReference type="Pfam" id="PF13847"/>
    </source>
</evidence>
<evidence type="ECO:0000313" key="2">
    <source>
        <dbReference type="EMBL" id="RUL52120.1"/>
    </source>
</evidence>
<dbReference type="Gene3D" id="3.40.50.150">
    <property type="entry name" value="Vaccinia Virus protein VP39"/>
    <property type="match status" value="1"/>
</dbReference>
<gene>
    <name evidence="2" type="ORF">EK386_09700</name>
</gene>
<feature type="domain" description="Methyltransferase" evidence="1">
    <location>
        <begin position="2"/>
        <end position="121"/>
    </location>
</feature>
<dbReference type="SUPFAM" id="SSF53335">
    <property type="entry name" value="S-adenosyl-L-methionine-dependent methyltransferases"/>
    <property type="match status" value="1"/>
</dbReference>
<dbReference type="GO" id="GO:0008168">
    <property type="term" value="F:methyltransferase activity"/>
    <property type="evidence" value="ECO:0007669"/>
    <property type="project" value="UniProtKB-KW"/>
</dbReference>
<dbReference type="EMBL" id="RYYR01000011">
    <property type="protein sequence ID" value="RUL52120.1"/>
    <property type="molecule type" value="Genomic_DNA"/>
</dbReference>
<dbReference type="Proteomes" id="UP000287910">
    <property type="component" value="Unassembled WGS sequence"/>
</dbReference>
<name>A0A432LBI5_9BACI</name>
<organism evidence="2 3">
    <name type="scientific">Lysinibacillus antri</name>
    <dbReference type="NCBI Taxonomy" id="2498145"/>
    <lineage>
        <taxon>Bacteria</taxon>
        <taxon>Bacillati</taxon>
        <taxon>Bacillota</taxon>
        <taxon>Bacilli</taxon>
        <taxon>Bacillales</taxon>
        <taxon>Bacillaceae</taxon>
        <taxon>Lysinibacillus</taxon>
    </lineage>
</organism>
<dbReference type="GO" id="GO:0032259">
    <property type="term" value="P:methylation"/>
    <property type="evidence" value="ECO:0007669"/>
    <property type="project" value="UniProtKB-KW"/>
</dbReference>
<dbReference type="AlphaFoldDB" id="A0A432LBI5"/>
<keyword evidence="2" id="KW-0489">Methyltransferase</keyword>
<sequence length="149" mass="17025">MGTGPGVFTLQYANFIGEDGIIFALDQSKEALDLFLREIEEKKDNIIPIWRNAETSLNTVGNVDIVMITDVLHHADSPINIMRNVNKHINEDVRVLIAEFDTDSECQIGPPLQNRISKEEIKKLAKSVGFRVVKDGKQDYEHYYMFLMK</sequence>
<protein>
    <submittedName>
        <fullName evidence="2">Methyltransferase domain-containing protein</fullName>
    </submittedName>
</protein>
<proteinExistence type="predicted"/>
<keyword evidence="3" id="KW-1185">Reference proteome</keyword>
<comment type="caution">
    <text evidence="2">The sequence shown here is derived from an EMBL/GenBank/DDBJ whole genome shotgun (WGS) entry which is preliminary data.</text>
</comment>
<dbReference type="Pfam" id="PF13847">
    <property type="entry name" value="Methyltransf_31"/>
    <property type="match status" value="1"/>
</dbReference>